<organism evidence="16 17">
    <name type="scientific">Ephemerocybe angulata</name>
    <dbReference type="NCBI Taxonomy" id="980116"/>
    <lineage>
        <taxon>Eukaryota</taxon>
        <taxon>Fungi</taxon>
        <taxon>Dikarya</taxon>
        <taxon>Basidiomycota</taxon>
        <taxon>Agaricomycotina</taxon>
        <taxon>Agaricomycetes</taxon>
        <taxon>Agaricomycetidae</taxon>
        <taxon>Agaricales</taxon>
        <taxon>Agaricineae</taxon>
        <taxon>Psathyrellaceae</taxon>
        <taxon>Ephemerocybe</taxon>
    </lineage>
</organism>
<dbReference type="Proteomes" id="UP000541558">
    <property type="component" value="Unassembled WGS sequence"/>
</dbReference>
<dbReference type="GO" id="GO:0046872">
    <property type="term" value="F:metal ion binding"/>
    <property type="evidence" value="ECO:0007669"/>
    <property type="project" value="UniProtKB-KW"/>
</dbReference>
<keyword evidence="4" id="KW-0560">Oxidoreductase</keyword>
<dbReference type="PANTHER" id="PTHR33353:SF6">
    <property type="entry name" value="ENDOGLUCANASE IV"/>
    <property type="match status" value="1"/>
</dbReference>
<evidence type="ECO:0000256" key="13">
    <source>
        <dbReference type="SAM" id="MobiDB-lite"/>
    </source>
</evidence>
<dbReference type="OrthoDB" id="4849160at2759"/>
<dbReference type="EMBL" id="JAACJK010000220">
    <property type="protein sequence ID" value="KAF5315665.1"/>
    <property type="molecule type" value="Genomic_DNA"/>
</dbReference>
<keyword evidence="3" id="KW-0136">Cellulose degradation</keyword>
<comment type="similarity">
    <text evidence="10">Belongs to the polysaccharide monooxygenase AA9 family.</text>
</comment>
<feature type="region of interest" description="Disordered" evidence="13">
    <location>
        <begin position="276"/>
        <end position="325"/>
    </location>
</feature>
<sequence>MKHSILWKISSAVFLVAERVSAHGWVQEITLGSTAHTGYLPYSDPKQVPQPKRIVRQIPGDYYVEDVTSMRTQCNGKSNEVGAPPAPLYGTIQAGETIKFNWTNGVGTHGPGTIWVENHVGPILTYMARVPDDIDVTNWEPGKEAVWFKIDHVGRNETTYEWPGIDSLFKTGFTTARVPPNLKPGQYLIRHEIISLHIYPLCVQVEVTGTGTAFPASFVSFPGAYAPEDSGITCNIYPWDPKELPSGLDTARVSKHCGPPGPEVIRNETIRLSSAADVNSQQNCQPTPARQRTKQYDGVYARAGQGGGRTASNGPDAQQRGSWDAPQRVKGRCTAIFSTVLYLVWMDGHVPECVAGPAAQCQFAIANVYQG</sequence>
<evidence type="ECO:0000256" key="14">
    <source>
        <dbReference type="SAM" id="SignalP"/>
    </source>
</evidence>
<keyword evidence="6" id="KW-0503">Monooxygenase</keyword>
<feature type="chain" id="PRO_5034212939" description="lytic cellulose monooxygenase (C4-dehydrogenating)" evidence="14">
    <location>
        <begin position="23"/>
        <end position="371"/>
    </location>
</feature>
<comment type="cofactor">
    <cofactor evidence="1">
        <name>Cu(2+)</name>
        <dbReference type="ChEBI" id="CHEBI:29036"/>
    </cofactor>
</comment>
<dbReference type="PANTHER" id="PTHR33353">
    <property type="entry name" value="PUTATIVE (AFU_ORTHOLOGUE AFUA_1G12560)-RELATED"/>
    <property type="match status" value="1"/>
</dbReference>
<evidence type="ECO:0000256" key="10">
    <source>
        <dbReference type="ARBA" id="ARBA00044502"/>
    </source>
</evidence>
<keyword evidence="7" id="KW-1015">Disulfide bond</keyword>
<evidence type="ECO:0000259" key="15">
    <source>
        <dbReference type="Pfam" id="PF03443"/>
    </source>
</evidence>
<evidence type="ECO:0000256" key="11">
    <source>
        <dbReference type="ARBA" id="ARBA00045077"/>
    </source>
</evidence>
<evidence type="ECO:0000256" key="12">
    <source>
        <dbReference type="ARBA" id="ARBA00047174"/>
    </source>
</evidence>
<dbReference type="Gene3D" id="2.70.50.70">
    <property type="match status" value="1"/>
</dbReference>
<keyword evidence="5" id="KW-0186">Copper</keyword>
<dbReference type="GO" id="GO:0030245">
    <property type="term" value="P:cellulose catabolic process"/>
    <property type="evidence" value="ECO:0007669"/>
    <property type="project" value="UniProtKB-KW"/>
</dbReference>
<feature type="signal peptide" evidence="14">
    <location>
        <begin position="1"/>
        <end position="22"/>
    </location>
</feature>
<feature type="compositionally biased region" description="Polar residues" evidence="13">
    <location>
        <begin position="276"/>
        <end position="290"/>
    </location>
</feature>
<keyword evidence="2" id="KW-0479">Metal-binding</keyword>
<keyword evidence="8" id="KW-0119">Carbohydrate metabolism</keyword>
<dbReference type="InterPro" id="IPR049892">
    <property type="entry name" value="AA9"/>
</dbReference>
<evidence type="ECO:0000256" key="2">
    <source>
        <dbReference type="ARBA" id="ARBA00022723"/>
    </source>
</evidence>
<name>A0A8H5B2P2_9AGAR</name>
<evidence type="ECO:0000256" key="5">
    <source>
        <dbReference type="ARBA" id="ARBA00023008"/>
    </source>
</evidence>
<evidence type="ECO:0000256" key="3">
    <source>
        <dbReference type="ARBA" id="ARBA00023001"/>
    </source>
</evidence>
<dbReference type="InterPro" id="IPR005103">
    <property type="entry name" value="AA9_LPMO"/>
</dbReference>
<comment type="catalytic activity">
    <reaction evidence="11">
        <text>[(1-&gt;4)-beta-D-glucosyl]n+m + reduced acceptor + O2 = 4-dehydro-beta-D-glucosyl-[(1-&gt;4)-beta-D-glucosyl]n-1 + [(1-&gt;4)-beta-D-glucosyl]m + acceptor + H2O.</text>
        <dbReference type="EC" id="1.14.99.56"/>
    </reaction>
</comment>
<evidence type="ECO:0000313" key="16">
    <source>
        <dbReference type="EMBL" id="KAF5315665.1"/>
    </source>
</evidence>
<dbReference type="Pfam" id="PF03443">
    <property type="entry name" value="AA9"/>
    <property type="match status" value="1"/>
</dbReference>
<dbReference type="GO" id="GO:0004497">
    <property type="term" value="F:monooxygenase activity"/>
    <property type="evidence" value="ECO:0007669"/>
    <property type="project" value="UniProtKB-KW"/>
</dbReference>
<gene>
    <name evidence="16" type="ORF">D9611_004934</name>
</gene>
<accession>A0A8H5B2P2</accession>
<dbReference type="CDD" id="cd21175">
    <property type="entry name" value="LPMO_AA9"/>
    <property type="match status" value="1"/>
</dbReference>
<keyword evidence="9" id="KW-0624">Polysaccharide degradation</keyword>
<evidence type="ECO:0000313" key="17">
    <source>
        <dbReference type="Proteomes" id="UP000541558"/>
    </source>
</evidence>
<dbReference type="EC" id="1.14.99.56" evidence="12"/>
<feature type="domain" description="Auxiliary Activity family 9 catalytic" evidence="15">
    <location>
        <begin position="23"/>
        <end position="239"/>
    </location>
</feature>
<reference evidence="16 17" key="1">
    <citation type="journal article" date="2020" name="ISME J.">
        <title>Uncovering the hidden diversity of litter-decomposition mechanisms in mushroom-forming fungi.</title>
        <authorList>
            <person name="Floudas D."/>
            <person name="Bentzer J."/>
            <person name="Ahren D."/>
            <person name="Johansson T."/>
            <person name="Persson P."/>
            <person name="Tunlid A."/>
        </authorList>
    </citation>
    <scope>NUCLEOTIDE SEQUENCE [LARGE SCALE GENOMIC DNA]</scope>
    <source>
        <strain evidence="16 17">CBS 175.51</strain>
    </source>
</reference>
<evidence type="ECO:0000256" key="4">
    <source>
        <dbReference type="ARBA" id="ARBA00023002"/>
    </source>
</evidence>
<proteinExistence type="inferred from homology"/>
<keyword evidence="14" id="KW-0732">Signal</keyword>
<evidence type="ECO:0000256" key="8">
    <source>
        <dbReference type="ARBA" id="ARBA00023277"/>
    </source>
</evidence>
<protein>
    <recommendedName>
        <fullName evidence="12">lytic cellulose monooxygenase (C4-dehydrogenating)</fullName>
        <ecNumber evidence="12">1.14.99.56</ecNumber>
    </recommendedName>
</protein>
<evidence type="ECO:0000256" key="6">
    <source>
        <dbReference type="ARBA" id="ARBA00023033"/>
    </source>
</evidence>
<keyword evidence="17" id="KW-1185">Reference proteome</keyword>
<evidence type="ECO:0000256" key="1">
    <source>
        <dbReference type="ARBA" id="ARBA00001973"/>
    </source>
</evidence>
<dbReference type="AlphaFoldDB" id="A0A8H5B2P2"/>
<evidence type="ECO:0000256" key="7">
    <source>
        <dbReference type="ARBA" id="ARBA00023157"/>
    </source>
</evidence>
<evidence type="ECO:0000256" key="9">
    <source>
        <dbReference type="ARBA" id="ARBA00023326"/>
    </source>
</evidence>
<feature type="compositionally biased region" description="Polar residues" evidence="13">
    <location>
        <begin position="310"/>
        <end position="321"/>
    </location>
</feature>
<comment type="caution">
    <text evidence="16">The sequence shown here is derived from an EMBL/GenBank/DDBJ whole genome shotgun (WGS) entry which is preliminary data.</text>
</comment>